<sequence>MTSPNDKHLPALAPGPPGLAQPNLSTRLAPGPRKISAACLPCKQAKRKCSGRPAPCKACRNTDAEADCVFDLTLDLRRKVAQRRTVDEREYYRSVLSSLLDELRSSEPVRINELVNFIRSDASMGRIATVLADTTINLDDFSSISLDNNPSVESAIQSLFPPPDPCLTSGYFRITLESLVDIPLFQVPAKPWTNVTDDDNLVSHLISLYFTWDHPCWQLLDQKVFLLHMKTGDLESQYCTPFLVNSILAMASLYSDTPDVFAVPGNTDSCGSHFYMEAERLWRAEEGTVSLANIQGLVIMCHALKCQGKDGVSWLTLRQAVQLAQDFGMFRVPPLHANWEEMDADMQRIHATTAWGIFVMNLDMSMELHKDANLGFPLCRPYTPDDLNDNIAWTPYPRSNQIEYAEKPGLLRYVATELANLTEITASKQQLFFMNACHMEVNDLWRRTNQIYSRLQQWRENMPDVLKIDSYPVPQEILSLFNAFVGYKGLDSPSRPAWFEQSRLTRLQSAKDISRCFGVLRLSYGYKRIPSHMLEAAGTSLAVVMSDLTNEESGNAFFELCRIVVVFGKRLKQAKRMIPRILSIAQQSGIILPPEAVLILESGL</sequence>
<keyword evidence="5" id="KW-0539">Nucleus</keyword>
<evidence type="ECO:0000256" key="3">
    <source>
        <dbReference type="ARBA" id="ARBA00023125"/>
    </source>
</evidence>
<proteinExistence type="predicted"/>
<dbReference type="InterPro" id="IPR001138">
    <property type="entry name" value="Zn2Cys6_DnaBD"/>
</dbReference>
<dbReference type="PANTHER" id="PTHR47256">
    <property type="entry name" value="ZN(II)2CYS6 TRANSCRIPTION FACTOR (EUROFUNG)-RELATED"/>
    <property type="match status" value="1"/>
</dbReference>
<keyword evidence="9" id="KW-1185">Reference proteome</keyword>
<keyword evidence="1" id="KW-0479">Metal-binding</keyword>
<evidence type="ECO:0000256" key="2">
    <source>
        <dbReference type="ARBA" id="ARBA00023015"/>
    </source>
</evidence>
<keyword evidence="3" id="KW-0238">DNA-binding</keyword>
<dbReference type="Proteomes" id="UP000184300">
    <property type="component" value="Unassembled WGS sequence"/>
</dbReference>
<gene>
    <name evidence="8" type="ORF">ASPGLDRAFT_68928</name>
</gene>
<dbReference type="EMBL" id="KV878907">
    <property type="protein sequence ID" value="OJJ81236.1"/>
    <property type="molecule type" value="Genomic_DNA"/>
</dbReference>
<dbReference type="GO" id="GO:0008270">
    <property type="term" value="F:zinc ion binding"/>
    <property type="evidence" value="ECO:0007669"/>
    <property type="project" value="InterPro"/>
</dbReference>
<evidence type="ECO:0000259" key="7">
    <source>
        <dbReference type="PROSITE" id="PS50048"/>
    </source>
</evidence>
<dbReference type="CDD" id="cd12148">
    <property type="entry name" value="fungal_TF_MHR"/>
    <property type="match status" value="1"/>
</dbReference>
<dbReference type="GO" id="GO:0003677">
    <property type="term" value="F:DNA binding"/>
    <property type="evidence" value="ECO:0007669"/>
    <property type="project" value="UniProtKB-KW"/>
</dbReference>
<dbReference type="PANTHER" id="PTHR47256:SF10">
    <property type="entry name" value="ZN(II)2CYS6 TRANSCRIPTION FACTOR (EUROFUNG)"/>
    <property type="match status" value="1"/>
</dbReference>
<dbReference type="AlphaFoldDB" id="A0A1L9VBD4"/>
<evidence type="ECO:0000313" key="9">
    <source>
        <dbReference type="Proteomes" id="UP000184300"/>
    </source>
</evidence>
<dbReference type="PROSITE" id="PS00463">
    <property type="entry name" value="ZN2_CY6_FUNGAL_1"/>
    <property type="match status" value="1"/>
</dbReference>
<dbReference type="RefSeq" id="XP_022397934.1">
    <property type="nucleotide sequence ID" value="XM_022549312.1"/>
</dbReference>
<dbReference type="CDD" id="cd00067">
    <property type="entry name" value="GAL4"/>
    <property type="match status" value="1"/>
</dbReference>
<dbReference type="SMART" id="SM00066">
    <property type="entry name" value="GAL4"/>
    <property type="match status" value="1"/>
</dbReference>
<name>A0A1L9VBD4_ASPGL</name>
<dbReference type="VEuPathDB" id="FungiDB:ASPGLDRAFT_68928"/>
<protein>
    <recommendedName>
        <fullName evidence="7">Zn(2)-C6 fungal-type domain-containing protein</fullName>
    </recommendedName>
</protein>
<evidence type="ECO:0000256" key="5">
    <source>
        <dbReference type="ARBA" id="ARBA00023242"/>
    </source>
</evidence>
<dbReference type="PROSITE" id="PS50048">
    <property type="entry name" value="ZN2_CY6_FUNGAL_2"/>
    <property type="match status" value="1"/>
</dbReference>
<dbReference type="OrthoDB" id="2593732at2759"/>
<dbReference type="GO" id="GO:0006351">
    <property type="term" value="P:DNA-templated transcription"/>
    <property type="evidence" value="ECO:0007669"/>
    <property type="project" value="InterPro"/>
</dbReference>
<dbReference type="SUPFAM" id="SSF57701">
    <property type="entry name" value="Zn2/Cys6 DNA-binding domain"/>
    <property type="match status" value="1"/>
</dbReference>
<dbReference type="STRING" id="1160497.A0A1L9VBD4"/>
<dbReference type="Gene3D" id="4.10.240.10">
    <property type="entry name" value="Zn(2)-C6 fungal-type DNA-binding domain"/>
    <property type="match status" value="1"/>
</dbReference>
<feature type="region of interest" description="Disordered" evidence="6">
    <location>
        <begin position="1"/>
        <end position="27"/>
    </location>
</feature>
<dbReference type="Pfam" id="PF04082">
    <property type="entry name" value="Fungal_trans"/>
    <property type="match status" value="1"/>
</dbReference>
<accession>A0A1L9VBD4</accession>
<evidence type="ECO:0000256" key="4">
    <source>
        <dbReference type="ARBA" id="ARBA00023163"/>
    </source>
</evidence>
<evidence type="ECO:0000256" key="1">
    <source>
        <dbReference type="ARBA" id="ARBA00022723"/>
    </source>
</evidence>
<feature type="domain" description="Zn(2)-C6 fungal-type" evidence="7">
    <location>
        <begin position="38"/>
        <end position="70"/>
    </location>
</feature>
<keyword evidence="4" id="KW-0804">Transcription</keyword>
<dbReference type="InterPro" id="IPR007219">
    <property type="entry name" value="XnlR_reg_dom"/>
</dbReference>
<evidence type="ECO:0000313" key="8">
    <source>
        <dbReference type="EMBL" id="OJJ81236.1"/>
    </source>
</evidence>
<dbReference type="InterPro" id="IPR053187">
    <property type="entry name" value="Notoamide_regulator"/>
</dbReference>
<dbReference type="GO" id="GO:0000981">
    <property type="term" value="F:DNA-binding transcription factor activity, RNA polymerase II-specific"/>
    <property type="evidence" value="ECO:0007669"/>
    <property type="project" value="InterPro"/>
</dbReference>
<organism evidence="8 9">
    <name type="scientific">Aspergillus glaucus CBS 516.65</name>
    <dbReference type="NCBI Taxonomy" id="1160497"/>
    <lineage>
        <taxon>Eukaryota</taxon>
        <taxon>Fungi</taxon>
        <taxon>Dikarya</taxon>
        <taxon>Ascomycota</taxon>
        <taxon>Pezizomycotina</taxon>
        <taxon>Eurotiomycetes</taxon>
        <taxon>Eurotiomycetidae</taxon>
        <taxon>Eurotiales</taxon>
        <taxon>Aspergillaceae</taxon>
        <taxon>Aspergillus</taxon>
        <taxon>Aspergillus subgen. Aspergillus</taxon>
    </lineage>
</organism>
<dbReference type="GeneID" id="34465572"/>
<evidence type="ECO:0000256" key="6">
    <source>
        <dbReference type="SAM" id="MobiDB-lite"/>
    </source>
</evidence>
<keyword evidence="2" id="KW-0805">Transcription regulation</keyword>
<reference evidence="9" key="1">
    <citation type="journal article" date="2017" name="Genome Biol.">
        <title>Comparative genomics reveals high biological diversity and specific adaptations in the industrially and medically important fungal genus Aspergillus.</title>
        <authorList>
            <person name="de Vries R.P."/>
            <person name="Riley R."/>
            <person name="Wiebenga A."/>
            <person name="Aguilar-Osorio G."/>
            <person name="Amillis S."/>
            <person name="Uchima C.A."/>
            <person name="Anderluh G."/>
            <person name="Asadollahi M."/>
            <person name="Askin M."/>
            <person name="Barry K."/>
            <person name="Battaglia E."/>
            <person name="Bayram O."/>
            <person name="Benocci T."/>
            <person name="Braus-Stromeyer S.A."/>
            <person name="Caldana C."/>
            <person name="Canovas D."/>
            <person name="Cerqueira G.C."/>
            <person name="Chen F."/>
            <person name="Chen W."/>
            <person name="Choi C."/>
            <person name="Clum A."/>
            <person name="Dos Santos R.A."/>
            <person name="Damasio A.R."/>
            <person name="Diallinas G."/>
            <person name="Emri T."/>
            <person name="Fekete E."/>
            <person name="Flipphi M."/>
            <person name="Freyberg S."/>
            <person name="Gallo A."/>
            <person name="Gournas C."/>
            <person name="Habgood R."/>
            <person name="Hainaut M."/>
            <person name="Harispe M.L."/>
            <person name="Henrissat B."/>
            <person name="Hilden K.S."/>
            <person name="Hope R."/>
            <person name="Hossain A."/>
            <person name="Karabika E."/>
            <person name="Karaffa L."/>
            <person name="Karanyi Z."/>
            <person name="Krasevec N."/>
            <person name="Kuo A."/>
            <person name="Kusch H."/>
            <person name="LaButti K."/>
            <person name="Lagendijk E.L."/>
            <person name="Lapidus A."/>
            <person name="Levasseur A."/>
            <person name="Lindquist E."/>
            <person name="Lipzen A."/>
            <person name="Logrieco A.F."/>
            <person name="MacCabe A."/>
            <person name="Maekelae M.R."/>
            <person name="Malavazi I."/>
            <person name="Melin P."/>
            <person name="Meyer V."/>
            <person name="Mielnichuk N."/>
            <person name="Miskei M."/>
            <person name="Molnar A.P."/>
            <person name="Mule G."/>
            <person name="Ngan C.Y."/>
            <person name="Orejas M."/>
            <person name="Orosz E."/>
            <person name="Ouedraogo J.P."/>
            <person name="Overkamp K.M."/>
            <person name="Park H.-S."/>
            <person name="Perrone G."/>
            <person name="Piumi F."/>
            <person name="Punt P.J."/>
            <person name="Ram A.F."/>
            <person name="Ramon A."/>
            <person name="Rauscher S."/>
            <person name="Record E."/>
            <person name="Riano-Pachon D.M."/>
            <person name="Robert V."/>
            <person name="Roehrig J."/>
            <person name="Ruller R."/>
            <person name="Salamov A."/>
            <person name="Salih N.S."/>
            <person name="Samson R.A."/>
            <person name="Sandor E."/>
            <person name="Sanguinetti M."/>
            <person name="Schuetze T."/>
            <person name="Sepcic K."/>
            <person name="Shelest E."/>
            <person name="Sherlock G."/>
            <person name="Sophianopoulou V."/>
            <person name="Squina F.M."/>
            <person name="Sun H."/>
            <person name="Susca A."/>
            <person name="Todd R.B."/>
            <person name="Tsang A."/>
            <person name="Unkles S.E."/>
            <person name="van de Wiele N."/>
            <person name="van Rossen-Uffink D."/>
            <person name="Oliveira J.V."/>
            <person name="Vesth T.C."/>
            <person name="Visser J."/>
            <person name="Yu J.-H."/>
            <person name="Zhou M."/>
            <person name="Andersen M.R."/>
            <person name="Archer D.B."/>
            <person name="Baker S.E."/>
            <person name="Benoit I."/>
            <person name="Brakhage A.A."/>
            <person name="Braus G.H."/>
            <person name="Fischer R."/>
            <person name="Frisvad J.C."/>
            <person name="Goldman G.H."/>
            <person name="Houbraken J."/>
            <person name="Oakley B."/>
            <person name="Pocsi I."/>
            <person name="Scazzocchio C."/>
            <person name="Seiboth B."/>
            <person name="vanKuyk P.A."/>
            <person name="Wortman J."/>
            <person name="Dyer P.S."/>
            <person name="Grigoriev I.V."/>
        </authorList>
    </citation>
    <scope>NUCLEOTIDE SEQUENCE [LARGE SCALE GENOMIC DNA]</scope>
    <source>
        <strain evidence="9">CBS 516.65</strain>
    </source>
</reference>
<dbReference type="InterPro" id="IPR036864">
    <property type="entry name" value="Zn2-C6_fun-type_DNA-bd_sf"/>
</dbReference>